<gene>
    <name evidence="1" type="ORF">DSCA_33900</name>
</gene>
<dbReference type="EMBL" id="AP021874">
    <property type="protein sequence ID" value="BBO69460.1"/>
    <property type="molecule type" value="Genomic_DNA"/>
</dbReference>
<accession>A0A5K7YMI3</accession>
<protein>
    <submittedName>
        <fullName evidence="1">Uncharacterized protein</fullName>
    </submittedName>
</protein>
<keyword evidence="2" id="KW-1185">Reference proteome</keyword>
<evidence type="ECO:0000313" key="1">
    <source>
        <dbReference type="EMBL" id="BBO69460.1"/>
    </source>
</evidence>
<proteinExistence type="predicted"/>
<organism evidence="1 2">
    <name type="scientific">Desulfosarcina alkanivorans</name>
    <dbReference type="NCBI Taxonomy" id="571177"/>
    <lineage>
        <taxon>Bacteria</taxon>
        <taxon>Pseudomonadati</taxon>
        <taxon>Thermodesulfobacteriota</taxon>
        <taxon>Desulfobacteria</taxon>
        <taxon>Desulfobacterales</taxon>
        <taxon>Desulfosarcinaceae</taxon>
        <taxon>Desulfosarcina</taxon>
    </lineage>
</organism>
<sequence length="178" mass="20424">MPSKNWINNNLTIAAHPIKTQRKGKWWESYDLIINVSDYVDVELNTIIAYHGIAVYWFPMGESYGIPLENVYGAISVLWYAESNNLRVLLHGISGRNRSIMVTDCYYYIKNGKHRKDSARDVLYGINKSNKLILNIHDNQLPGIYRMELFLENCKKLLTAPEVAGGAPVDWLKKETFG</sequence>
<dbReference type="RefSeq" id="WP_155317498.1">
    <property type="nucleotide sequence ID" value="NZ_AP021874.1"/>
</dbReference>
<dbReference type="InterPro" id="IPR029021">
    <property type="entry name" value="Prot-tyrosine_phosphatase-like"/>
</dbReference>
<dbReference type="Proteomes" id="UP000427906">
    <property type="component" value="Chromosome"/>
</dbReference>
<dbReference type="SUPFAM" id="SSF52799">
    <property type="entry name" value="(Phosphotyrosine protein) phosphatases II"/>
    <property type="match status" value="1"/>
</dbReference>
<evidence type="ECO:0000313" key="2">
    <source>
        <dbReference type="Proteomes" id="UP000427906"/>
    </source>
</evidence>
<dbReference type="KEGG" id="dalk:DSCA_33900"/>
<dbReference type="AlphaFoldDB" id="A0A5K7YMI3"/>
<name>A0A5K7YMI3_9BACT</name>
<reference evidence="1 2" key="1">
    <citation type="submission" date="2019-11" db="EMBL/GenBank/DDBJ databases">
        <title>Comparative genomics of hydrocarbon-degrading Desulfosarcina strains.</title>
        <authorList>
            <person name="Watanabe M."/>
            <person name="Kojima H."/>
            <person name="Fukui M."/>
        </authorList>
    </citation>
    <scope>NUCLEOTIDE SEQUENCE [LARGE SCALE GENOMIC DNA]</scope>
    <source>
        <strain evidence="1 2">PL12</strain>
    </source>
</reference>